<dbReference type="InterPro" id="IPR037066">
    <property type="entry name" value="Plug_dom_sf"/>
</dbReference>
<keyword evidence="6 8" id="KW-0472">Membrane</keyword>
<proteinExistence type="inferred from homology"/>
<feature type="signal peptide" evidence="11">
    <location>
        <begin position="1"/>
        <end position="25"/>
    </location>
</feature>
<dbReference type="RefSeq" id="WP_280319577.1">
    <property type="nucleotide sequence ID" value="NZ_CP118605.1"/>
</dbReference>
<evidence type="ECO:0000256" key="11">
    <source>
        <dbReference type="SAM" id="SignalP"/>
    </source>
</evidence>
<dbReference type="InterPro" id="IPR036942">
    <property type="entry name" value="Beta-barrel_TonB_sf"/>
</dbReference>
<dbReference type="Pfam" id="PF07715">
    <property type="entry name" value="Plug"/>
    <property type="match status" value="1"/>
</dbReference>
<evidence type="ECO:0000259" key="12">
    <source>
        <dbReference type="Pfam" id="PF00593"/>
    </source>
</evidence>
<protein>
    <submittedName>
        <fullName evidence="14">TonB-dependent receptor</fullName>
    </submittedName>
</protein>
<comment type="similarity">
    <text evidence="8 9">Belongs to the TonB-dependent receptor family.</text>
</comment>
<feature type="chain" id="PRO_5045662481" evidence="11">
    <location>
        <begin position="26"/>
        <end position="934"/>
    </location>
</feature>
<feature type="domain" description="TonB-dependent receptor-like beta-barrel" evidence="12">
    <location>
        <begin position="421"/>
        <end position="895"/>
    </location>
</feature>
<evidence type="ECO:0000256" key="6">
    <source>
        <dbReference type="ARBA" id="ARBA00023136"/>
    </source>
</evidence>
<dbReference type="PROSITE" id="PS52016">
    <property type="entry name" value="TONB_DEPENDENT_REC_3"/>
    <property type="match status" value="1"/>
</dbReference>
<keyword evidence="3 8" id="KW-1134">Transmembrane beta strand</keyword>
<keyword evidence="15" id="KW-1185">Reference proteome</keyword>
<keyword evidence="14" id="KW-0675">Receptor</keyword>
<reference evidence="14 15" key="1">
    <citation type="submission" date="2023-02" db="EMBL/GenBank/DDBJ databases">
        <title>Description and genomic characterization of Microbulbifer bruguierae sp. nov., isolated from the sediment of mangrove plant Bruguiera sexangula.</title>
        <authorList>
            <person name="Long M."/>
        </authorList>
    </citation>
    <scope>NUCLEOTIDE SEQUENCE [LARGE SCALE GENOMIC DNA]</scope>
    <source>
        <strain evidence="14 15">H12</strain>
    </source>
</reference>
<evidence type="ECO:0000256" key="10">
    <source>
        <dbReference type="SAM" id="MobiDB-lite"/>
    </source>
</evidence>
<dbReference type="InterPro" id="IPR012910">
    <property type="entry name" value="Plug_dom"/>
</dbReference>
<keyword evidence="5 9" id="KW-0798">TonB box</keyword>
<evidence type="ECO:0000256" key="8">
    <source>
        <dbReference type="PROSITE-ProRule" id="PRU01360"/>
    </source>
</evidence>
<comment type="subcellular location">
    <subcellularLocation>
        <location evidence="1 8">Cell outer membrane</location>
        <topology evidence="1 8">Multi-pass membrane protein</topology>
    </subcellularLocation>
</comment>
<keyword evidence="4 8" id="KW-0812">Transmembrane</keyword>
<dbReference type="PANTHER" id="PTHR47234">
    <property type="match status" value="1"/>
</dbReference>
<evidence type="ECO:0000256" key="5">
    <source>
        <dbReference type="ARBA" id="ARBA00023077"/>
    </source>
</evidence>
<evidence type="ECO:0000256" key="7">
    <source>
        <dbReference type="ARBA" id="ARBA00023237"/>
    </source>
</evidence>
<keyword evidence="11" id="KW-0732">Signal</keyword>
<name>A0ABY8NB72_9GAMM</name>
<feature type="region of interest" description="Disordered" evidence="10">
    <location>
        <begin position="27"/>
        <end position="52"/>
    </location>
</feature>
<sequence>MFEKNKLSLCVALVLGLSASMPLIAQEGSDENKKESSEQQQDAKSAKAKKKSRTVISGDDDLVVQPGAAIETIQVTGSLIPRNSFDGPDPMTVITDEDMKARGLNTIAEVIDSLSENTGYREGKSGNLLSGYTVGASEANLRGLGTGRTLVLVNGRRIADYPLPFGGEQNGTDMGVIPGSAVSRTEVLSGSASAIYGSDAVGGVINMITKRDMEQTAISHVTGVYEDGYGMANLTSFITGKAFERGSVTFSMEQLTTEPVYGDEVSYLDNRKFLATGLSIAEVDLANGTTNALSPSGYDCAENGMYASETYSEDGHTVCNYDGSPGVAMQQEHDRTSMFVDGRYQFTDTTSGFVTVLATKQDAASSIPANSWRGVVYNEDFSKYAVIGRSFAHDLGYTESSYDQEMWTVMMGVEGELDLGGNVWNWDVGYSKARYNVVQKYGALREDVLNDWLFDGSGGYAELASGVYQVDSDFFDNGLVNNIYRDASVDEESLMGQATTFASSASENVSFKVVGELSDFGVLYNPVTMAVVVDWASQETNIDPDERSRDQSGHGWLNIGATSAHGSRDRKAFGAEFLIPVFEDLNVTLATRLDRYDDSSAIGGRNTSSVKFDYRLFDEIKLRGHYAQTFRAPDMFNIYGESTGFTTITDLSNGNCYDGENFTGTCSSYTVNYTRRGIDDLEEEKGNDVGFGIVFTPTNNVSVSADWYKVRLEDLVLTESAYSVMDYEWQCANGAIPGGSQFCQNIRDRVIRDASGRVTSIIVEPQNHEYREVEGLDIRASARFESKQYGNFGVGMVYVNTLSHEWLQFAGDEPIDMRTGLLGQSVPATRTNLSLSWNNPLNGFRSVGAGLFIRRQGRVDNYVGTKQLEPFYTANLTARYQHTARLGVSLGIQNLTNAMPISDETSPRWPYYWSHLQSPMGRSYNLSFSYFLSD</sequence>
<dbReference type="EMBL" id="CP118605">
    <property type="protein sequence ID" value="WGL16181.1"/>
    <property type="molecule type" value="Genomic_DNA"/>
</dbReference>
<evidence type="ECO:0000256" key="1">
    <source>
        <dbReference type="ARBA" id="ARBA00004571"/>
    </source>
</evidence>
<keyword evidence="2 8" id="KW-0813">Transport</keyword>
<evidence type="ECO:0000259" key="13">
    <source>
        <dbReference type="Pfam" id="PF07715"/>
    </source>
</evidence>
<dbReference type="Gene3D" id="2.40.170.20">
    <property type="entry name" value="TonB-dependent receptor, beta-barrel domain"/>
    <property type="match status" value="1"/>
</dbReference>
<keyword evidence="7 8" id="KW-0998">Cell outer membrane</keyword>
<accession>A0ABY8NB72</accession>
<organism evidence="14 15">
    <name type="scientific">Microbulbifer bruguierae</name>
    <dbReference type="NCBI Taxonomy" id="3029061"/>
    <lineage>
        <taxon>Bacteria</taxon>
        <taxon>Pseudomonadati</taxon>
        <taxon>Pseudomonadota</taxon>
        <taxon>Gammaproteobacteria</taxon>
        <taxon>Cellvibrionales</taxon>
        <taxon>Microbulbiferaceae</taxon>
        <taxon>Microbulbifer</taxon>
    </lineage>
</organism>
<evidence type="ECO:0000256" key="2">
    <source>
        <dbReference type="ARBA" id="ARBA00022448"/>
    </source>
</evidence>
<evidence type="ECO:0000313" key="14">
    <source>
        <dbReference type="EMBL" id="WGL16181.1"/>
    </source>
</evidence>
<dbReference type="Pfam" id="PF00593">
    <property type="entry name" value="TonB_dep_Rec_b-barrel"/>
    <property type="match status" value="1"/>
</dbReference>
<evidence type="ECO:0000256" key="3">
    <source>
        <dbReference type="ARBA" id="ARBA00022452"/>
    </source>
</evidence>
<dbReference type="Gene3D" id="2.170.130.10">
    <property type="entry name" value="TonB-dependent receptor, plug domain"/>
    <property type="match status" value="1"/>
</dbReference>
<dbReference type="Proteomes" id="UP001236500">
    <property type="component" value="Chromosome"/>
</dbReference>
<dbReference type="PANTHER" id="PTHR47234:SF1">
    <property type="entry name" value="TONB-DEPENDENT RECEPTOR"/>
    <property type="match status" value="1"/>
</dbReference>
<evidence type="ECO:0000256" key="4">
    <source>
        <dbReference type="ARBA" id="ARBA00022692"/>
    </source>
</evidence>
<dbReference type="InterPro" id="IPR000531">
    <property type="entry name" value="Beta-barrel_TonB"/>
</dbReference>
<evidence type="ECO:0000256" key="9">
    <source>
        <dbReference type="RuleBase" id="RU003357"/>
    </source>
</evidence>
<evidence type="ECO:0000313" key="15">
    <source>
        <dbReference type="Proteomes" id="UP001236500"/>
    </source>
</evidence>
<dbReference type="InterPro" id="IPR039426">
    <property type="entry name" value="TonB-dep_rcpt-like"/>
</dbReference>
<dbReference type="SUPFAM" id="SSF56935">
    <property type="entry name" value="Porins"/>
    <property type="match status" value="1"/>
</dbReference>
<gene>
    <name evidence="14" type="ORF">PVT68_15580</name>
</gene>
<feature type="domain" description="TonB-dependent receptor plug" evidence="13">
    <location>
        <begin position="86"/>
        <end position="204"/>
    </location>
</feature>